<comment type="caution">
    <text evidence="9">The sequence shown here is derived from an EMBL/GenBank/DDBJ whole genome shotgun (WGS) entry which is preliminary data.</text>
</comment>
<organism evidence="9 10">
    <name type="scientific">Tessaracoccus antarcticus</name>
    <dbReference type="NCBI Taxonomy" id="2479848"/>
    <lineage>
        <taxon>Bacteria</taxon>
        <taxon>Bacillati</taxon>
        <taxon>Actinomycetota</taxon>
        <taxon>Actinomycetes</taxon>
        <taxon>Propionibacteriales</taxon>
        <taxon>Propionibacteriaceae</taxon>
        <taxon>Tessaracoccus</taxon>
    </lineage>
</organism>
<dbReference type="Gene3D" id="1.10.1740.10">
    <property type="match status" value="1"/>
</dbReference>
<keyword evidence="3 6" id="KW-0731">Sigma factor</keyword>
<evidence type="ECO:0000256" key="1">
    <source>
        <dbReference type="ARBA" id="ARBA00010641"/>
    </source>
</evidence>
<evidence type="ECO:0000313" key="10">
    <source>
        <dbReference type="Proteomes" id="UP000275256"/>
    </source>
</evidence>
<dbReference type="EMBL" id="REFW01000006">
    <property type="protein sequence ID" value="RMB57494.1"/>
    <property type="molecule type" value="Genomic_DNA"/>
</dbReference>
<dbReference type="Gene3D" id="1.10.10.10">
    <property type="entry name" value="Winged helix-like DNA-binding domain superfamily/Winged helix DNA-binding domain"/>
    <property type="match status" value="1"/>
</dbReference>
<dbReference type="RefSeq" id="WP_121902697.1">
    <property type="nucleotide sequence ID" value="NZ_REFW01000006.1"/>
</dbReference>
<dbReference type="InterPro" id="IPR000838">
    <property type="entry name" value="RNA_pol_sigma70_ECF_CS"/>
</dbReference>
<dbReference type="InterPro" id="IPR039425">
    <property type="entry name" value="RNA_pol_sigma-70-like"/>
</dbReference>
<dbReference type="Pfam" id="PF04542">
    <property type="entry name" value="Sigma70_r2"/>
    <property type="match status" value="1"/>
</dbReference>
<dbReference type="InterPro" id="IPR014284">
    <property type="entry name" value="RNA_pol_sigma-70_dom"/>
</dbReference>
<gene>
    <name evidence="9" type="ORF">EAX62_15780</name>
</gene>
<dbReference type="GO" id="GO:0006352">
    <property type="term" value="P:DNA-templated transcription initiation"/>
    <property type="evidence" value="ECO:0007669"/>
    <property type="project" value="InterPro"/>
</dbReference>
<protein>
    <recommendedName>
        <fullName evidence="6">RNA polymerase sigma factor</fullName>
    </recommendedName>
</protein>
<dbReference type="InterPro" id="IPR013324">
    <property type="entry name" value="RNA_pol_sigma_r3/r4-like"/>
</dbReference>
<dbReference type="AlphaFoldDB" id="A0A3M0FXU1"/>
<keyword evidence="2 6" id="KW-0805">Transcription regulation</keyword>
<keyword evidence="4 6" id="KW-0238">DNA-binding</keyword>
<dbReference type="SUPFAM" id="SSF88946">
    <property type="entry name" value="Sigma2 domain of RNA polymerase sigma factors"/>
    <property type="match status" value="1"/>
</dbReference>
<dbReference type="SUPFAM" id="SSF88659">
    <property type="entry name" value="Sigma3 and sigma4 domains of RNA polymerase sigma factors"/>
    <property type="match status" value="1"/>
</dbReference>
<dbReference type="Pfam" id="PF04545">
    <property type="entry name" value="Sigma70_r4"/>
    <property type="match status" value="1"/>
</dbReference>
<evidence type="ECO:0000256" key="2">
    <source>
        <dbReference type="ARBA" id="ARBA00023015"/>
    </source>
</evidence>
<evidence type="ECO:0000313" key="9">
    <source>
        <dbReference type="EMBL" id="RMB57494.1"/>
    </source>
</evidence>
<dbReference type="InterPro" id="IPR007627">
    <property type="entry name" value="RNA_pol_sigma70_r2"/>
</dbReference>
<name>A0A3M0FXU1_9ACTN</name>
<dbReference type="NCBIfam" id="TIGR02937">
    <property type="entry name" value="sigma70-ECF"/>
    <property type="match status" value="1"/>
</dbReference>
<dbReference type="InterPro" id="IPR036388">
    <property type="entry name" value="WH-like_DNA-bd_sf"/>
</dbReference>
<dbReference type="Proteomes" id="UP000275256">
    <property type="component" value="Unassembled WGS sequence"/>
</dbReference>
<evidence type="ECO:0000256" key="5">
    <source>
        <dbReference type="ARBA" id="ARBA00023163"/>
    </source>
</evidence>
<dbReference type="PANTHER" id="PTHR43133:SF62">
    <property type="entry name" value="RNA POLYMERASE SIGMA FACTOR SIGZ"/>
    <property type="match status" value="1"/>
</dbReference>
<dbReference type="GO" id="GO:0016987">
    <property type="term" value="F:sigma factor activity"/>
    <property type="evidence" value="ECO:0007669"/>
    <property type="project" value="UniProtKB-KW"/>
</dbReference>
<evidence type="ECO:0000259" key="7">
    <source>
        <dbReference type="Pfam" id="PF04542"/>
    </source>
</evidence>
<proteinExistence type="inferred from homology"/>
<reference evidence="9 10" key="1">
    <citation type="submission" date="2018-10" db="EMBL/GenBank/DDBJ databases">
        <title>Tessaracoccus antarcticuss sp. nov., isolated from sediment.</title>
        <authorList>
            <person name="Zhou L.Y."/>
            <person name="Du Z.J."/>
        </authorList>
    </citation>
    <scope>NUCLEOTIDE SEQUENCE [LARGE SCALE GENOMIC DNA]</scope>
    <source>
        <strain evidence="9 10">JDX10</strain>
    </source>
</reference>
<evidence type="ECO:0000256" key="3">
    <source>
        <dbReference type="ARBA" id="ARBA00023082"/>
    </source>
</evidence>
<keyword evidence="10" id="KW-1185">Reference proteome</keyword>
<dbReference type="CDD" id="cd06171">
    <property type="entry name" value="Sigma70_r4"/>
    <property type="match status" value="1"/>
</dbReference>
<dbReference type="PANTHER" id="PTHR43133">
    <property type="entry name" value="RNA POLYMERASE ECF-TYPE SIGMA FACTO"/>
    <property type="match status" value="1"/>
</dbReference>
<dbReference type="InterPro" id="IPR007630">
    <property type="entry name" value="RNA_pol_sigma70_r4"/>
</dbReference>
<evidence type="ECO:0000256" key="4">
    <source>
        <dbReference type="ARBA" id="ARBA00023125"/>
    </source>
</evidence>
<comment type="similarity">
    <text evidence="1 6">Belongs to the sigma-70 factor family. ECF subfamily.</text>
</comment>
<dbReference type="InterPro" id="IPR013325">
    <property type="entry name" value="RNA_pol_sigma_r2"/>
</dbReference>
<sequence length="187" mass="20692">MTVESFPSPVAALATRLASGDETALHEAFTRWSRLVHTIARSALGSSADADDVTQQVFIAAWKSRTTLRPSDEALPAWLLGIAKFKITDALRARTRTFRAEESAKLDASPEIITHVNDVLDRVVVRDALESLGDPRGQVLRMVFLEDKTHDVVSRELGIPLGTVKSHVRRGLEKLRNIFEEVDSLHA</sequence>
<dbReference type="GO" id="GO:0003677">
    <property type="term" value="F:DNA binding"/>
    <property type="evidence" value="ECO:0007669"/>
    <property type="project" value="UniProtKB-KW"/>
</dbReference>
<accession>A0A3M0FXU1</accession>
<dbReference type="OrthoDB" id="5243766at2"/>
<keyword evidence="5 6" id="KW-0804">Transcription</keyword>
<dbReference type="PROSITE" id="PS01063">
    <property type="entry name" value="SIGMA70_ECF"/>
    <property type="match status" value="1"/>
</dbReference>
<feature type="domain" description="RNA polymerase sigma-70 region 4" evidence="8">
    <location>
        <begin position="128"/>
        <end position="177"/>
    </location>
</feature>
<feature type="domain" description="RNA polymerase sigma-70 region 2" evidence="7">
    <location>
        <begin position="29"/>
        <end position="97"/>
    </location>
</feature>
<evidence type="ECO:0000256" key="6">
    <source>
        <dbReference type="RuleBase" id="RU000716"/>
    </source>
</evidence>
<evidence type="ECO:0000259" key="8">
    <source>
        <dbReference type="Pfam" id="PF04545"/>
    </source>
</evidence>